<organism evidence="4 5">
    <name type="scientific">Mycolicibacterium tokaiense</name>
    <dbReference type="NCBI Taxonomy" id="39695"/>
    <lineage>
        <taxon>Bacteria</taxon>
        <taxon>Bacillati</taxon>
        <taxon>Actinomycetota</taxon>
        <taxon>Actinomycetes</taxon>
        <taxon>Mycobacteriales</taxon>
        <taxon>Mycobacteriaceae</taxon>
        <taxon>Mycolicibacterium</taxon>
    </lineage>
</organism>
<protein>
    <submittedName>
        <fullName evidence="4">Fructose-bisphosphate aldolase</fullName>
        <ecNumber evidence="4">4.1.2.13</ecNumber>
        <ecNumber evidence="4">4.1.2.40</ecNumber>
    </submittedName>
</protein>
<dbReference type="Pfam" id="PF01116">
    <property type="entry name" value="F_bP_aldolase"/>
    <property type="match status" value="1"/>
</dbReference>
<dbReference type="InterPro" id="IPR000771">
    <property type="entry name" value="FBA_II"/>
</dbReference>
<dbReference type="GO" id="GO:0008270">
    <property type="term" value="F:zinc ion binding"/>
    <property type="evidence" value="ECO:0007669"/>
    <property type="project" value="InterPro"/>
</dbReference>
<keyword evidence="5" id="KW-1185">Reference proteome</keyword>
<name>A0A378TQG8_9MYCO</name>
<feature type="binding site" evidence="2">
    <location>
        <position position="119"/>
    </location>
    <ligand>
        <name>Zn(2+)</name>
        <dbReference type="ChEBI" id="CHEBI:29105"/>
        <label>2</label>
    </ligand>
</feature>
<keyword evidence="3" id="KW-0732">Signal</keyword>
<dbReference type="PIRSF" id="PIRSF001359">
    <property type="entry name" value="F_bP_aldolase_II"/>
    <property type="match status" value="1"/>
</dbReference>
<evidence type="ECO:0000256" key="3">
    <source>
        <dbReference type="SAM" id="SignalP"/>
    </source>
</evidence>
<dbReference type="RefSeq" id="WP_232068015.1">
    <property type="nucleotide sequence ID" value="NZ_AP022600.1"/>
</dbReference>
<dbReference type="PANTHER" id="PTHR30304">
    <property type="entry name" value="D-TAGATOSE-1,6-BISPHOSPHATE ALDOLASE"/>
    <property type="match status" value="1"/>
</dbReference>
<keyword evidence="4" id="KW-0456">Lyase</keyword>
<feature type="binding site" evidence="2">
    <location>
        <position position="191"/>
    </location>
    <ligand>
        <name>Zn(2+)</name>
        <dbReference type="ChEBI" id="CHEBI:29105"/>
        <label>1</label>
        <note>catalytic</note>
    </ligand>
</feature>
<dbReference type="PANTHER" id="PTHR30304:SF0">
    <property type="entry name" value="D-TAGATOSE-1,6-BISPHOSPHATE ALDOLASE SUBUNIT GATY-RELATED"/>
    <property type="match status" value="1"/>
</dbReference>
<keyword evidence="2" id="KW-0479">Metal-binding</keyword>
<dbReference type="EC" id="4.1.2.40" evidence="4"/>
<feature type="signal peptide" evidence="3">
    <location>
        <begin position="1"/>
        <end position="25"/>
    </location>
</feature>
<proteinExistence type="predicted"/>
<dbReference type="InterPro" id="IPR013785">
    <property type="entry name" value="Aldolase_TIM"/>
</dbReference>
<feature type="chain" id="PRO_5039552701" evidence="3">
    <location>
        <begin position="26"/>
        <end position="297"/>
    </location>
</feature>
<feature type="binding site" evidence="2">
    <location>
        <position position="149"/>
    </location>
    <ligand>
        <name>Zn(2+)</name>
        <dbReference type="ChEBI" id="CHEBI:29105"/>
        <label>2</label>
    </ligand>
</feature>
<dbReference type="AlphaFoldDB" id="A0A378TQG8"/>
<evidence type="ECO:0000256" key="2">
    <source>
        <dbReference type="PIRSR" id="PIRSR001359-3"/>
    </source>
</evidence>
<evidence type="ECO:0000256" key="1">
    <source>
        <dbReference type="PIRSR" id="PIRSR001359-1"/>
    </source>
</evidence>
<evidence type="ECO:0000313" key="5">
    <source>
        <dbReference type="Proteomes" id="UP000254978"/>
    </source>
</evidence>
<comment type="cofactor">
    <cofactor evidence="2">
        <name>Zn(2+)</name>
        <dbReference type="ChEBI" id="CHEBI:29105"/>
    </cofactor>
    <text evidence="2">Binds 2 Zn(2+) ions per subunit. One is catalytic and the other provides a structural contribution.</text>
</comment>
<dbReference type="GO" id="GO:0009025">
    <property type="term" value="F:tagatose-bisphosphate aldolase activity"/>
    <property type="evidence" value="ECO:0007669"/>
    <property type="project" value="UniProtKB-EC"/>
</dbReference>
<dbReference type="GO" id="GO:0004332">
    <property type="term" value="F:fructose-bisphosphate aldolase activity"/>
    <property type="evidence" value="ECO:0007669"/>
    <property type="project" value="UniProtKB-EC"/>
</dbReference>
<dbReference type="GO" id="GO:0005975">
    <property type="term" value="P:carbohydrate metabolic process"/>
    <property type="evidence" value="ECO:0007669"/>
    <property type="project" value="InterPro"/>
</dbReference>
<feature type="active site" description="Proton donor" evidence="1">
    <location>
        <position position="93"/>
    </location>
</feature>
<gene>
    <name evidence="4" type="primary">kbaY</name>
    <name evidence="4" type="ORF">NCTC10821_05588</name>
</gene>
<dbReference type="EMBL" id="UGQT01000001">
    <property type="protein sequence ID" value="STZ62025.1"/>
    <property type="molecule type" value="Genomic_DNA"/>
</dbReference>
<dbReference type="Gene3D" id="3.20.20.70">
    <property type="entry name" value="Aldolase class I"/>
    <property type="match status" value="1"/>
</dbReference>
<reference evidence="4 5" key="1">
    <citation type="submission" date="2018-06" db="EMBL/GenBank/DDBJ databases">
        <authorList>
            <consortium name="Pathogen Informatics"/>
            <person name="Doyle S."/>
        </authorList>
    </citation>
    <scope>NUCLEOTIDE SEQUENCE [LARGE SCALE GENOMIC DNA]</scope>
    <source>
        <strain evidence="4 5">NCTC10821</strain>
    </source>
</reference>
<sequence length="297" mass="29726">MSHRLVVAAVTITATAELVTAAAAAATAVPAFNVITLEHIEGIAAGVEQACAAAILQISENTVAFHGGRVAPLLAACAQIAAQSSAPLAIHLDHLQDMALVREVITTGVALGASSLMIDAAHLPYADNVHRTRAVAGDAHAAGLWVEAELGEIGGKGGAHASGARTDPDEAAAFVAATGVDALAVAVGSTHAMTTRAAQLDHDLIGRLAGSVSVPLVLHGSSGVSDEQLRRAAQRGVRKINIGTALNVAFTAGVREALGDNADPRPYLAAGRDAITATVAQLCRAVGAAAVGEVGAR</sequence>
<accession>A0A378TQG8</accession>
<feature type="binding site" evidence="2">
    <location>
        <position position="94"/>
    </location>
    <ligand>
        <name>Zn(2+)</name>
        <dbReference type="ChEBI" id="CHEBI:29105"/>
        <label>1</label>
        <note>catalytic</note>
    </ligand>
</feature>
<dbReference type="Proteomes" id="UP000254978">
    <property type="component" value="Unassembled WGS sequence"/>
</dbReference>
<dbReference type="EC" id="4.1.2.13" evidence="4"/>
<feature type="binding site" evidence="2">
    <location>
        <position position="219"/>
    </location>
    <ligand>
        <name>Zn(2+)</name>
        <dbReference type="ChEBI" id="CHEBI:29105"/>
        <label>1</label>
        <note>catalytic</note>
    </ligand>
</feature>
<keyword evidence="2" id="KW-0862">Zinc</keyword>
<dbReference type="SUPFAM" id="SSF51569">
    <property type="entry name" value="Aldolase"/>
    <property type="match status" value="1"/>
</dbReference>
<dbReference type="InterPro" id="IPR050246">
    <property type="entry name" value="Class_II_FBP_aldolase"/>
</dbReference>
<evidence type="ECO:0000313" key="4">
    <source>
        <dbReference type="EMBL" id="STZ62025.1"/>
    </source>
</evidence>